<evidence type="ECO:0000256" key="2">
    <source>
        <dbReference type="ARBA" id="ARBA00022491"/>
    </source>
</evidence>
<dbReference type="InterPro" id="IPR036390">
    <property type="entry name" value="WH_DNA-bd_sf"/>
</dbReference>
<dbReference type="EMBL" id="JBHTJO010000001">
    <property type="protein sequence ID" value="MFD0985983.1"/>
    <property type="molecule type" value="Genomic_DNA"/>
</dbReference>
<dbReference type="RefSeq" id="WP_379085271.1">
    <property type="nucleotide sequence ID" value="NZ_JBHTJO010000001.1"/>
</dbReference>
<keyword evidence="6" id="KW-0804">Transcription</keyword>
<accession>A0ABW3J899</accession>
<dbReference type="Gene3D" id="3.30.1490.190">
    <property type="match status" value="1"/>
</dbReference>
<evidence type="ECO:0000313" key="8">
    <source>
        <dbReference type="Proteomes" id="UP001597102"/>
    </source>
</evidence>
<evidence type="ECO:0000256" key="5">
    <source>
        <dbReference type="ARBA" id="ARBA00023125"/>
    </source>
</evidence>
<keyword evidence="4" id="KW-0805">Transcription regulation</keyword>
<organism evidence="7 8">
    <name type="scientific">Methyloligella solikamskensis</name>
    <dbReference type="NCBI Taxonomy" id="1177756"/>
    <lineage>
        <taxon>Bacteria</taxon>
        <taxon>Pseudomonadati</taxon>
        <taxon>Pseudomonadota</taxon>
        <taxon>Alphaproteobacteria</taxon>
        <taxon>Hyphomicrobiales</taxon>
        <taxon>Hyphomicrobiaceae</taxon>
        <taxon>Methyloligella</taxon>
    </lineage>
</organism>
<proteinExistence type="inferred from homology"/>
<dbReference type="InterPro" id="IPR036388">
    <property type="entry name" value="WH-like_DNA-bd_sf"/>
</dbReference>
<comment type="caution">
    <text evidence="7">The sequence shown here is derived from an EMBL/GenBank/DDBJ whole genome shotgun (WGS) entry which is preliminary data.</text>
</comment>
<name>A0ABW3J899_9HYPH</name>
<dbReference type="Pfam" id="PF01475">
    <property type="entry name" value="FUR"/>
    <property type="match status" value="1"/>
</dbReference>
<dbReference type="InterPro" id="IPR002481">
    <property type="entry name" value="FUR"/>
</dbReference>
<dbReference type="Proteomes" id="UP001597102">
    <property type="component" value="Unassembled WGS sequence"/>
</dbReference>
<keyword evidence="8" id="KW-1185">Reference proteome</keyword>
<protein>
    <submittedName>
        <fullName evidence="7">Fur family transcriptional regulator</fullName>
    </submittedName>
</protein>
<dbReference type="SUPFAM" id="SSF46785">
    <property type="entry name" value="Winged helix' DNA-binding domain"/>
    <property type="match status" value="1"/>
</dbReference>
<keyword evidence="5" id="KW-0238">DNA-binding</keyword>
<sequence length="138" mass="15119">MATKHQHDHAEDELSANEARVLKTLRESKEPMSAYAILDQVRPSGISHPPTVYRALAGLESLGMVHRLKSLSAFVACGRGRCGGHFAFAFCRNCQRVEEISLDDAHYDDLLKLVPKDIHVEQATLEFAGLCSACQAAA</sequence>
<gene>
    <name evidence="7" type="ORF">ACFQ2F_02595</name>
</gene>
<evidence type="ECO:0000256" key="1">
    <source>
        <dbReference type="ARBA" id="ARBA00007957"/>
    </source>
</evidence>
<evidence type="ECO:0000256" key="4">
    <source>
        <dbReference type="ARBA" id="ARBA00023015"/>
    </source>
</evidence>
<comment type="similarity">
    <text evidence="1">Belongs to the Fur family.</text>
</comment>
<evidence type="ECO:0000256" key="3">
    <source>
        <dbReference type="ARBA" id="ARBA00022833"/>
    </source>
</evidence>
<evidence type="ECO:0000256" key="6">
    <source>
        <dbReference type="ARBA" id="ARBA00023163"/>
    </source>
</evidence>
<evidence type="ECO:0000313" key="7">
    <source>
        <dbReference type="EMBL" id="MFD0985983.1"/>
    </source>
</evidence>
<reference evidence="8" key="1">
    <citation type="journal article" date="2019" name="Int. J. Syst. Evol. Microbiol.">
        <title>The Global Catalogue of Microorganisms (GCM) 10K type strain sequencing project: providing services to taxonomists for standard genome sequencing and annotation.</title>
        <authorList>
            <consortium name="The Broad Institute Genomics Platform"/>
            <consortium name="The Broad Institute Genome Sequencing Center for Infectious Disease"/>
            <person name="Wu L."/>
            <person name="Ma J."/>
        </authorList>
    </citation>
    <scope>NUCLEOTIDE SEQUENCE [LARGE SCALE GENOMIC DNA]</scope>
    <source>
        <strain evidence="8">CCUG 61697</strain>
    </source>
</reference>
<keyword evidence="3" id="KW-0862">Zinc</keyword>
<dbReference type="InterPro" id="IPR043135">
    <property type="entry name" value="Fur_C"/>
</dbReference>
<keyword evidence="2" id="KW-0678">Repressor</keyword>
<dbReference type="Gene3D" id="1.10.10.10">
    <property type="entry name" value="Winged helix-like DNA-binding domain superfamily/Winged helix DNA-binding domain"/>
    <property type="match status" value="1"/>
</dbReference>